<dbReference type="InterPro" id="IPR005064">
    <property type="entry name" value="BUG"/>
</dbReference>
<dbReference type="AlphaFoldDB" id="A0A370FFD4"/>
<dbReference type="InterPro" id="IPR042100">
    <property type="entry name" value="Bug_dom1"/>
</dbReference>
<dbReference type="PANTHER" id="PTHR42928:SF5">
    <property type="entry name" value="BLR1237 PROTEIN"/>
    <property type="match status" value="1"/>
</dbReference>
<dbReference type="STRING" id="433924.NS331_09575"/>
<evidence type="ECO:0000256" key="1">
    <source>
        <dbReference type="ARBA" id="ARBA00006987"/>
    </source>
</evidence>
<keyword evidence="3" id="KW-0675">Receptor</keyword>
<keyword evidence="4" id="KW-1185">Reference proteome</keyword>
<dbReference type="RefSeq" id="WP_244917774.1">
    <property type="nucleotide sequence ID" value="NZ_QQAV01000006.1"/>
</dbReference>
<dbReference type="CDD" id="cd07012">
    <property type="entry name" value="PBP2_Bug_TTT"/>
    <property type="match status" value="1"/>
</dbReference>
<evidence type="ECO:0000313" key="4">
    <source>
        <dbReference type="Proteomes" id="UP000255265"/>
    </source>
</evidence>
<reference evidence="3 4" key="1">
    <citation type="submission" date="2018-07" db="EMBL/GenBank/DDBJ databases">
        <title>Genomic Encyclopedia of Type Strains, Phase IV (KMG-IV): sequencing the most valuable type-strain genomes for metagenomic binning, comparative biology and taxonomic classification.</title>
        <authorList>
            <person name="Goeker M."/>
        </authorList>
    </citation>
    <scope>NUCLEOTIDE SEQUENCE [LARGE SCALE GENOMIC DNA]</scope>
    <source>
        <strain evidence="3 4">DSM 21352</strain>
    </source>
</reference>
<name>A0A370FFD4_9BURK</name>
<sequence length="357" mass="37251">MSVRPATPQDARAAVDDERDPADAGRGLPRRAFAAGFVAGALGLIGAPHSALADNMPDWPRRPLRLIVVYPPGGVSDGMARALAEPLSQALGVPVVVDNRAGAGGSVGLALLSRAPADGHTLAFSAISPLTLQPLIGAVPYEPLRAFAPVIGVMHTPVLVVGTPAFAGQGFEALIAQARQSPGRLRWATSGVATIGHLVLAQVRAVSGTAIVHVPYHGGGPQLTDALGGQFEVLSTNVAAQQLQYIADGRLQALAVGAPRRIDALPGVPTLAELGYPEANRDSLFGLFAPAGTPAPVVQRINQEVERLLRQDDTLRRRLREAHNLPAGGSAEDFLREIAADRRRNRALVAARPAAFD</sequence>
<dbReference type="PANTHER" id="PTHR42928">
    <property type="entry name" value="TRICARBOXYLATE-BINDING PROTEIN"/>
    <property type="match status" value="1"/>
</dbReference>
<evidence type="ECO:0000256" key="2">
    <source>
        <dbReference type="SAM" id="MobiDB-lite"/>
    </source>
</evidence>
<dbReference type="EMBL" id="QQAV01000006">
    <property type="protein sequence ID" value="RDI23401.1"/>
    <property type="molecule type" value="Genomic_DNA"/>
</dbReference>
<proteinExistence type="inferred from homology"/>
<accession>A0A370FFD4</accession>
<gene>
    <name evidence="3" type="ORF">DFR41_106106</name>
</gene>
<comment type="caution">
    <text evidence="3">The sequence shown here is derived from an EMBL/GenBank/DDBJ whole genome shotgun (WGS) entry which is preliminary data.</text>
</comment>
<feature type="region of interest" description="Disordered" evidence="2">
    <location>
        <begin position="1"/>
        <end position="26"/>
    </location>
</feature>
<dbReference type="Gene3D" id="3.40.190.10">
    <property type="entry name" value="Periplasmic binding protein-like II"/>
    <property type="match status" value="1"/>
</dbReference>
<dbReference type="Gene3D" id="3.40.190.150">
    <property type="entry name" value="Bordetella uptake gene, domain 1"/>
    <property type="match status" value="1"/>
</dbReference>
<dbReference type="Pfam" id="PF03401">
    <property type="entry name" value="TctC"/>
    <property type="match status" value="1"/>
</dbReference>
<protein>
    <submittedName>
        <fullName evidence="3">Tripartite-type tricarboxylate transporter receptor subunit TctC</fullName>
    </submittedName>
</protein>
<dbReference type="PIRSF" id="PIRSF017082">
    <property type="entry name" value="YflP"/>
    <property type="match status" value="1"/>
</dbReference>
<organism evidence="3 4">
    <name type="scientific">Pseudacidovorax intermedius</name>
    <dbReference type="NCBI Taxonomy" id="433924"/>
    <lineage>
        <taxon>Bacteria</taxon>
        <taxon>Pseudomonadati</taxon>
        <taxon>Pseudomonadota</taxon>
        <taxon>Betaproteobacteria</taxon>
        <taxon>Burkholderiales</taxon>
        <taxon>Comamonadaceae</taxon>
        <taxon>Pseudacidovorax</taxon>
    </lineage>
</organism>
<comment type="similarity">
    <text evidence="1">Belongs to the UPF0065 (bug) family.</text>
</comment>
<evidence type="ECO:0000313" key="3">
    <source>
        <dbReference type="EMBL" id="RDI23401.1"/>
    </source>
</evidence>
<dbReference type="Proteomes" id="UP000255265">
    <property type="component" value="Unassembled WGS sequence"/>
</dbReference>